<dbReference type="Proteomes" id="UP000432715">
    <property type="component" value="Unassembled WGS sequence"/>
</dbReference>
<keyword evidence="1" id="KW-0472">Membrane</keyword>
<keyword evidence="1" id="KW-0812">Transmembrane</keyword>
<feature type="transmembrane region" description="Helical" evidence="1">
    <location>
        <begin position="49"/>
        <end position="75"/>
    </location>
</feature>
<sequence length="186" mass="21797">MWAEIFRRYMAVFLIGFVIKWLDDEVDFKEEAIISKNSTIKAQEYKLPYCLLFLSLAMLLDTYYSFALFTSAYIIGMFDIPFQKLPFGLKSYQEIIFILIINIMFVPIKTFIHSLTLILIIQLVDDLIDFYYDKRYGFKNFAVKFGRGEVLIATFILAVMSLMLSLVNTIIVLPVAFFINYLYLRG</sequence>
<keyword evidence="3" id="KW-1185">Reference proteome</keyword>
<dbReference type="RefSeq" id="WP_151861508.1">
    <property type="nucleotide sequence ID" value="NZ_WBZC01000036.1"/>
</dbReference>
<dbReference type="EMBL" id="WBZC01000036">
    <property type="protein sequence ID" value="KAB3534036.1"/>
    <property type="molecule type" value="Genomic_DNA"/>
</dbReference>
<gene>
    <name evidence="2" type="ORF">F8154_10175</name>
</gene>
<comment type="caution">
    <text evidence="2">The sequence shown here is derived from an EMBL/GenBank/DDBJ whole genome shotgun (WGS) entry which is preliminary data.</text>
</comment>
<dbReference type="AlphaFoldDB" id="A0A6I0F762"/>
<dbReference type="OrthoDB" id="1680253at2"/>
<reference evidence="2 3" key="1">
    <citation type="submission" date="2019-10" db="EMBL/GenBank/DDBJ databases">
        <title>Alkaliphilus serpentinus sp. nov. and Alkaliphilus pronyensis sp. nov., two novel anaerobic alkaliphilic species isolated from the serpentinized-hosted hydrothermal field of the Prony Bay (New Caledonia).</title>
        <authorList>
            <person name="Postec A."/>
        </authorList>
    </citation>
    <scope>NUCLEOTIDE SEQUENCE [LARGE SCALE GENOMIC DNA]</scope>
    <source>
        <strain evidence="2 3">LacV</strain>
    </source>
</reference>
<accession>A0A6I0F762</accession>
<evidence type="ECO:0000313" key="3">
    <source>
        <dbReference type="Proteomes" id="UP000432715"/>
    </source>
</evidence>
<evidence type="ECO:0000256" key="1">
    <source>
        <dbReference type="SAM" id="Phobius"/>
    </source>
</evidence>
<organism evidence="2 3">
    <name type="scientific">Alkaliphilus pronyensis</name>
    <dbReference type="NCBI Taxonomy" id="1482732"/>
    <lineage>
        <taxon>Bacteria</taxon>
        <taxon>Bacillati</taxon>
        <taxon>Bacillota</taxon>
        <taxon>Clostridia</taxon>
        <taxon>Peptostreptococcales</taxon>
        <taxon>Natronincolaceae</taxon>
        <taxon>Alkaliphilus</taxon>
    </lineage>
</organism>
<protein>
    <submittedName>
        <fullName evidence="2">Uncharacterized protein</fullName>
    </submittedName>
</protein>
<keyword evidence="1" id="KW-1133">Transmembrane helix</keyword>
<name>A0A6I0F762_9FIRM</name>
<feature type="transmembrane region" description="Helical" evidence="1">
    <location>
        <begin position="95"/>
        <end position="120"/>
    </location>
</feature>
<proteinExistence type="predicted"/>
<evidence type="ECO:0000313" key="2">
    <source>
        <dbReference type="EMBL" id="KAB3534036.1"/>
    </source>
</evidence>